<dbReference type="NCBIfam" id="TIGR03664">
    <property type="entry name" value="fut_nucase"/>
    <property type="match status" value="1"/>
</dbReference>
<dbReference type="PANTHER" id="PTHR46832:SF2">
    <property type="entry name" value="FUTALOSINE HYDROLASE"/>
    <property type="match status" value="1"/>
</dbReference>
<keyword evidence="1" id="KW-0474">Menaquinone biosynthesis</keyword>
<dbReference type="EC" id="3.2.2.26" evidence="1 2"/>
<dbReference type="AlphaFoldDB" id="A0A7L5E2N0"/>
<evidence type="ECO:0000256" key="3">
    <source>
        <dbReference type="SAM" id="MobiDB-lite"/>
    </source>
</evidence>
<dbReference type="HAMAP" id="MF_00991">
    <property type="entry name" value="MqnB"/>
    <property type="match status" value="1"/>
</dbReference>
<sequence length="231" mass="25134">MKILVVAATRPEIEPLMSGSKERGAETPSIDGNGQKTNQAISDSFSTTTDFLITGVGMVATAFALGRQLASHSYDLAINLGIAGSFDRDIALGEVVEITHDNFAELGAEDDENFLTLDSMGFGQTAYTTTTRLNDYYREPTVRQVFAITVNTVHGNEQSIAKMQQRINPQLESMEGAAFFYACAQAGVPALQIRAVSNYVEKRNREAWKIGLAVKNLNTFAGDLLRVVSSR</sequence>
<dbReference type="GO" id="GO:0008782">
    <property type="term" value="F:adenosylhomocysteine nucleosidase activity"/>
    <property type="evidence" value="ECO:0007669"/>
    <property type="project" value="TreeGrafter"/>
</dbReference>
<comment type="catalytic activity">
    <reaction evidence="1">
        <text>futalosine + H2O = dehypoxanthine futalosine + hypoxanthine</text>
        <dbReference type="Rhea" id="RHEA:25904"/>
        <dbReference type="ChEBI" id="CHEBI:15377"/>
        <dbReference type="ChEBI" id="CHEBI:17368"/>
        <dbReference type="ChEBI" id="CHEBI:58863"/>
        <dbReference type="ChEBI" id="CHEBI:58864"/>
        <dbReference type="EC" id="3.2.2.26"/>
    </reaction>
</comment>
<keyword evidence="1 5" id="KW-0378">Hydrolase</keyword>
<dbReference type="InterPro" id="IPR000845">
    <property type="entry name" value="Nucleoside_phosphorylase_d"/>
</dbReference>
<dbReference type="Proteomes" id="UP000503278">
    <property type="component" value="Chromosome"/>
</dbReference>
<feature type="domain" description="Nucleoside phosphorylase" evidence="4">
    <location>
        <begin position="53"/>
        <end position="228"/>
    </location>
</feature>
<accession>A0A7L5E2N0</accession>
<evidence type="ECO:0000313" key="6">
    <source>
        <dbReference type="Proteomes" id="UP000503278"/>
    </source>
</evidence>
<dbReference type="UniPathway" id="UPA00079"/>
<feature type="region of interest" description="Disordered" evidence="3">
    <location>
        <begin position="15"/>
        <end position="37"/>
    </location>
</feature>
<comment type="function">
    <text evidence="1">Catalyzes the hydrolysis of futalosine (FL) to dehypoxanthine futalosine (DHFL) and hypoxanthine, a step in the biosynthesis of menaquinone (MK, vitamin K2).</text>
</comment>
<reference evidence="5 6" key="1">
    <citation type="submission" date="2020-04" db="EMBL/GenBank/DDBJ databases">
        <title>Genome sequencing of novel species.</title>
        <authorList>
            <person name="Heo J."/>
            <person name="Kim S.-J."/>
            <person name="Kim J.-S."/>
            <person name="Hong S.-B."/>
            <person name="Kwon S.-W."/>
        </authorList>
    </citation>
    <scope>NUCLEOTIDE SEQUENCE [LARGE SCALE GENOMIC DNA]</scope>
    <source>
        <strain evidence="5 6">F39-2</strain>
    </source>
</reference>
<evidence type="ECO:0000256" key="1">
    <source>
        <dbReference type="HAMAP-Rule" id="MF_00991"/>
    </source>
</evidence>
<evidence type="ECO:0000259" key="4">
    <source>
        <dbReference type="Pfam" id="PF01048"/>
    </source>
</evidence>
<dbReference type="GO" id="GO:0005829">
    <property type="term" value="C:cytosol"/>
    <property type="evidence" value="ECO:0007669"/>
    <property type="project" value="TreeGrafter"/>
</dbReference>
<dbReference type="PANTHER" id="PTHR46832">
    <property type="entry name" value="5'-METHYLTHIOADENOSINE/S-ADENOSYLHOMOCYSTEINE NUCLEOSIDASE"/>
    <property type="match status" value="1"/>
</dbReference>
<evidence type="ECO:0000256" key="2">
    <source>
        <dbReference type="NCBIfam" id="TIGR03664"/>
    </source>
</evidence>
<dbReference type="KEGG" id="mrob:HH214_13490"/>
<dbReference type="RefSeq" id="WP_169608442.1">
    <property type="nucleotide sequence ID" value="NZ_CP051682.1"/>
</dbReference>
<dbReference type="GO" id="GO:0009116">
    <property type="term" value="P:nucleoside metabolic process"/>
    <property type="evidence" value="ECO:0007669"/>
    <property type="project" value="InterPro"/>
</dbReference>
<comment type="similarity">
    <text evidence="1">Belongs to the PNP/UDP phosphorylase family. Futalosine hydrolase subfamily.</text>
</comment>
<dbReference type="Pfam" id="PF01048">
    <property type="entry name" value="PNP_UDP_1"/>
    <property type="match status" value="1"/>
</dbReference>
<dbReference type="InterPro" id="IPR019963">
    <property type="entry name" value="FL_hydrolase_MqnB"/>
</dbReference>
<keyword evidence="6" id="KW-1185">Reference proteome</keyword>
<proteinExistence type="inferred from homology"/>
<evidence type="ECO:0000313" key="5">
    <source>
        <dbReference type="EMBL" id="QJD96808.1"/>
    </source>
</evidence>
<protein>
    <recommendedName>
        <fullName evidence="1 2">Futalosine hydrolase</fullName>
        <shortName evidence="1">FL hydrolase</shortName>
        <ecNumber evidence="1 2">3.2.2.26</ecNumber>
    </recommendedName>
    <alternativeName>
        <fullName evidence="1">Futalosine nucleosidase</fullName>
    </alternativeName>
    <alternativeName>
        <fullName evidence="1">Menaquinone biosynthetic enzyme MqnB</fullName>
    </alternativeName>
</protein>
<dbReference type="GO" id="GO:0009234">
    <property type="term" value="P:menaquinone biosynthetic process"/>
    <property type="evidence" value="ECO:0007669"/>
    <property type="project" value="UniProtKB-UniRule"/>
</dbReference>
<dbReference type="CDD" id="cd17766">
    <property type="entry name" value="futalosine_nucleosidase_MqnB"/>
    <property type="match status" value="1"/>
</dbReference>
<keyword evidence="5" id="KW-0326">Glycosidase</keyword>
<comment type="pathway">
    <text evidence="1">Quinol/quinone metabolism; menaquinone biosynthesis.</text>
</comment>
<organism evidence="5 6">
    <name type="scientific">Mucilaginibacter robiniae</name>
    <dbReference type="NCBI Taxonomy" id="2728022"/>
    <lineage>
        <taxon>Bacteria</taxon>
        <taxon>Pseudomonadati</taxon>
        <taxon>Bacteroidota</taxon>
        <taxon>Sphingobacteriia</taxon>
        <taxon>Sphingobacteriales</taxon>
        <taxon>Sphingobacteriaceae</taxon>
        <taxon>Mucilaginibacter</taxon>
    </lineage>
</organism>
<dbReference type="GO" id="GO:0008930">
    <property type="term" value="F:methylthioadenosine nucleosidase activity"/>
    <property type="evidence" value="ECO:0007669"/>
    <property type="project" value="TreeGrafter"/>
</dbReference>
<dbReference type="SUPFAM" id="SSF53167">
    <property type="entry name" value="Purine and uridine phosphorylases"/>
    <property type="match status" value="1"/>
</dbReference>
<name>A0A7L5E2N0_9SPHI</name>
<dbReference type="Gene3D" id="3.40.50.1580">
    <property type="entry name" value="Nucleoside phosphorylase domain"/>
    <property type="match status" value="1"/>
</dbReference>
<dbReference type="InterPro" id="IPR035994">
    <property type="entry name" value="Nucleoside_phosphorylase_sf"/>
</dbReference>
<dbReference type="GO" id="GO:0019284">
    <property type="term" value="P:L-methionine salvage from S-adenosylmethionine"/>
    <property type="evidence" value="ECO:0007669"/>
    <property type="project" value="TreeGrafter"/>
</dbReference>
<dbReference type="EMBL" id="CP051682">
    <property type="protein sequence ID" value="QJD96808.1"/>
    <property type="molecule type" value="Genomic_DNA"/>
</dbReference>
<gene>
    <name evidence="1 5" type="primary">mqnB</name>
    <name evidence="5" type="ORF">HH214_13490</name>
</gene>